<feature type="domain" description="N-(5'phosphoribosyl) anthranilate isomerase (PRAI)" evidence="10">
    <location>
        <begin position="3"/>
        <end position="198"/>
    </location>
</feature>
<evidence type="ECO:0000313" key="11">
    <source>
        <dbReference type="EMBL" id="UYW01601.1"/>
    </source>
</evidence>
<accession>A0ABY6LZ85</accession>
<evidence type="ECO:0000256" key="8">
    <source>
        <dbReference type="ARBA" id="ARBA00023235"/>
    </source>
</evidence>
<evidence type="ECO:0000256" key="3">
    <source>
        <dbReference type="ARBA" id="ARBA00012572"/>
    </source>
</evidence>
<evidence type="ECO:0000256" key="2">
    <source>
        <dbReference type="ARBA" id="ARBA00004664"/>
    </source>
</evidence>
<dbReference type="Proteomes" id="UP001163328">
    <property type="component" value="Chromosome"/>
</dbReference>
<dbReference type="InterPro" id="IPR011060">
    <property type="entry name" value="RibuloseP-bd_barrel"/>
</dbReference>
<keyword evidence="7 9" id="KW-0057">Aromatic amino acid biosynthesis</keyword>
<dbReference type="Gene3D" id="3.20.20.70">
    <property type="entry name" value="Aldolase class I"/>
    <property type="match status" value="1"/>
</dbReference>
<proteinExistence type="inferred from homology"/>
<dbReference type="PANTHER" id="PTHR42894">
    <property type="entry name" value="N-(5'-PHOSPHORIBOSYL)ANTHRANILATE ISOMERASE"/>
    <property type="match status" value="1"/>
</dbReference>
<dbReference type="InterPro" id="IPR001240">
    <property type="entry name" value="PRAI_dom"/>
</dbReference>
<evidence type="ECO:0000313" key="12">
    <source>
        <dbReference type="Proteomes" id="UP001163328"/>
    </source>
</evidence>
<dbReference type="EC" id="5.3.1.24" evidence="3 9"/>
<keyword evidence="8 9" id="KW-0413">Isomerase</keyword>
<evidence type="ECO:0000256" key="1">
    <source>
        <dbReference type="ARBA" id="ARBA00001164"/>
    </source>
</evidence>
<evidence type="ECO:0000256" key="4">
    <source>
        <dbReference type="ARBA" id="ARBA00022272"/>
    </source>
</evidence>
<dbReference type="Pfam" id="PF00697">
    <property type="entry name" value="PRAI"/>
    <property type="match status" value="1"/>
</dbReference>
<dbReference type="PANTHER" id="PTHR42894:SF1">
    <property type="entry name" value="N-(5'-PHOSPHORIBOSYL)ANTHRANILATE ISOMERASE"/>
    <property type="match status" value="1"/>
</dbReference>
<dbReference type="SUPFAM" id="SSF51366">
    <property type="entry name" value="Ribulose-phoshate binding barrel"/>
    <property type="match status" value="1"/>
</dbReference>
<protein>
    <recommendedName>
        <fullName evidence="4 9">N-(5'-phosphoribosyl)anthranilate isomerase</fullName>
        <shortName evidence="9">PRAI</shortName>
        <ecNumber evidence="3 9">5.3.1.24</ecNumber>
    </recommendedName>
</protein>
<evidence type="ECO:0000259" key="10">
    <source>
        <dbReference type="Pfam" id="PF00697"/>
    </source>
</evidence>
<keyword evidence="12" id="KW-1185">Reference proteome</keyword>
<organism evidence="11 12">
    <name type="scientific">Flavobacterium agricola</name>
    <dbReference type="NCBI Taxonomy" id="2870839"/>
    <lineage>
        <taxon>Bacteria</taxon>
        <taxon>Pseudomonadati</taxon>
        <taxon>Bacteroidota</taxon>
        <taxon>Flavobacteriia</taxon>
        <taxon>Flavobacteriales</taxon>
        <taxon>Flavobacteriaceae</taxon>
        <taxon>Flavobacterium</taxon>
    </lineage>
</organism>
<keyword evidence="5 9" id="KW-0028">Amino-acid biosynthesis</keyword>
<dbReference type="InterPro" id="IPR013785">
    <property type="entry name" value="Aldolase_TIM"/>
</dbReference>
<gene>
    <name evidence="9" type="primary">trpF</name>
    <name evidence="11" type="ORF">K5I29_01365</name>
</gene>
<evidence type="ECO:0000256" key="7">
    <source>
        <dbReference type="ARBA" id="ARBA00023141"/>
    </source>
</evidence>
<dbReference type="CDD" id="cd00405">
    <property type="entry name" value="PRAI"/>
    <property type="match status" value="1"/>
</dbReference>
<name>A0ABY6LZ85_9FLAO</name>
<dbReference type="InterPro" id="IPR044643">
    <property type="entry name" value="TrpF_fam"/>
</dbReference>
<dbReference type="EMBL" id="CP081495">
    <property type="protein sequence ID" value="UYW01601.1"/>
    <property type="molecule type" value="Genomic_DNA"/>
</dbReference>
<comment type="similarity">
    <text evidence="9">Belongs to the TrpF family.</text>
</comment>
<comment type="catalytic activity">
    <reaction evidence="1 9">
        <text>N-(5-phospho-beta-D-ribosyl)anthranilate = 1-(2-carboxyphenylamino)-1-deoxy-D-ribulose 5-phosphate</text>
        <dbReference type="Rhea" id="RHEA:21540"/>
        <dbReference type="ChEBI" id="CHEBI:18277"/>
        <dbReference type="ChEBI" id="CHEBI:58613"/>
        <dbReference type="EC" id="5.3.1.24"/>
    </reaction>
</comment>
<dbReference type="HAMAP" id="MF_00135">
    <property type="entry name" value="PRAI"/>
    <property type="match status" value="1"/>
</dbReference>
<sequence length="204" mass="22463">MKVKICGLAHVTNANEIAQLNPDFIGCIFSSASKRFITLEQAKQINHPQKIGVFVNQSIAEIVNIATNCSLYGAQLHGSESVAFCLALKQQIPLLKIIKAFSIAQLADFDAIEDYENAVDYFLFDTKGKDFGGNGIVFNWEMLNQITCNKPYFLAGGIDVAALSQINNLQNKPFVIDANSKLEDAIGIKNNNKTKQLITYVQSI</sequence>
<dbReference type="RefSeq" id="WP_264434074.1">
    <property type="nucleotide sequence ID" value="NZ_CP081495.1"/>
</dbReference>
<evidence type="ECO:0000256" key="5">
    <source>
        <dbReference type="ARBA" id="ARBA00022605"/>
    </source>
</evidence>
<comment type="pathway">
    <text evidence="2 9">Amino-acid biosynthesis; L-tryptophan biosynthesis; L-tryptophan from chorismate: step 3/5.</text>
</comment>
<evidence type="ECO:0000256" key="6">
    <source>
        <dbReference type="ARBA" id="ARBA00022822"/>
    </source>
</evidence>
<keyword evidence="6 9" id="KW-0822">Tryptophan biosynthesis</keyword>
<dbReference type="GO" id="GO:0016853">
    <property type="term" value="F:isomerase activity"/>
    <property type="evidence" value="ECO:0007669"/>
    <property type="project" value="UniProtKB-KW"/>
</dbReference>
<reference evidence="11" key="1">
    <citation type="submission" date="2021-08" db="EMBL/GenBank/DDBJ databases">
        <title>Flavobacterium sp. strain CC-SYL302.</title>
        <authorList>
            <person name="Lin S.-Y."/>
            <person name="Lee T.-H."/>
            <person name="Young C.-C."/>
        </authorList>
    </citation>
    <scope>NUCLEOTIDE SEQUENCE</scope>
    <source>
        <strain evidence="11">CC-SYL302</strain>
    </source>
</reference>
<evidence type="ECO:0000256" key="9">
    <source>
        <dbReference type="HAMAP-Rule" id="MF_00135"/>
    </source>
</evidence>